<proteinExistence type="predicted"/>
<name>A0A0M3HK35_ASCLU</name>
<dbReference type="Proteomes" id="UP000036681">
    <property type="component" value="Unplaced"/>
</dbReference>
<protein>
    <submittedName>
        <fullName evidence="2">Secreted protein</fullName>
    </submittedName>
</protein>
<organism evidence="1 2">
    <name type="scientific">Ascaris lumbricoides</name>
    <name type="common">Giant roundworm</name>
    <dbReference type="NCBI Taxonomy" id="6252"/>
    <lineage>
        <taxon>Eukaryota</taxon>
        <taxon>Metazoa</taxon>
        <taxon>Ecdysozoa</taxon>
        <taxon>Nematoda</taxon>
        <taxon>Chromadorea</taxon>
        <taxon>Rhabditida</taxon>
        <taxon>Spirurina</taxon>
        <taxon>Ascaridomorpha</taxon>
        <taxon>Ascaridoidea</taxon>
        <taxon>Ascarididae</taxon>
        <taxon>Ascaris</taxon>
    </lineage>
</organism>
<keyword evidence="1" id="KW-1185">Reference proteome</keyword>
<accession>A0A0M3HK35</accession>
<sequence length="133" mass="14248">MDQYSKSPSLSLSSITRINLSASDMSSSSTMPTEIALRKKSTAVQSSVFFSATFAPNCNKRSDIAVEPRSQASISGVNPPLSVGWPSAERVPSRDRRLAFAPAFSSNRTFSSFNAPIASCKGVHPPSSRTFTL</sequence>
<reference evidence="2" key="1">
    <citation type="submission" date="2017-02" db="UniProtKB">
        <authorList>
            <consortium name="WormBaseParasite"/>
        </authorList>
    </citation>
    <scope>IDENTIFICATION</scope>
</reference>
<dbReference type="WBParaSite" id="ALUE_0000188001-mRNA-1">
    <property type="protein sequence ID" value="ALUE_0000188001-mRNA-1"/>
    <property type="gene ID" value="ALUE_0000188001"/>
</dbReference>
<dbReference type="AlphaFoldDB" id="A0A0M3HK35"/>
<evidence type="ECO:0000313" key="1">
    <source>
        <dbReference type="Proteomes" id="UP000036681"/>
    </source>
</evidence>
<evidence type="ECO:0000313" key="2">
    <source>
        <dbReference type="WBParaSite" id="ALUE_0000188001-mRNA-1"/>
    </source>
</evidence>